<evidence type="ECO:0000313" key="2">
    <source>
        <dbReference type="Proteomes" id="UP000012073"/>
    </source>
</evidence>
<sequence length="238" mass="25342">MPFINSYPSDCFNHNSANSPRTEEGHLSPTIHIQRAQPVLVVSVSSSVIRHRSFSYAAESQAPIFLNVDSGVPSPRVLLYVSRPSPDTSLSMAYTPLASRVTYLSSPSITAAAEANISKGMITRLSPLRRKLRSIPTYTKQVNTMAPPSAPIVMLVLLEIRVHSLIVYTCLSHASCLIPICDSEAAIHATSASLLGSTSSSPNAIAYLTNGITCNPAVENVSSVQLATPLSSPSPTLP</sequence>
<keyword evidence="2" id="KW-1185">Reference proteome</keyword>
<reference evidence="2" key="1">
    <citation type="journal article" date="2013" name="Proc. Natl. Acad. Sci. U.S.A.">
        <title>Genome structure and metabolic features in the red seaweed Chondrus crispus shed light on evolution of the Archaeplastida.</title>
        <authorList>
            <person name="Collen J."/>
            <person name="Porcel B."/>
            <person name="Carre W."/>
            <person name="Ball S.G."/>
            <person name="Chaparro C."/>
            <person name="Tonon T."/>
            <person name="Barbeyron T."/>
            <person name="Michel G."/>
            <person name="Noel B."/>
            <person name="Valentin K."/>
            <person name="Elias M."/>
            <person name="Artiguenave F."/>
            <person name="Arun A."/>
            <person name="Aury J.M."/>
            <person name="Barbosa-Neto J.F."/>
            <person name="Bothwell J.H."/>
            <person name="Bouget F.Y."/>
            <person name="Brillet L."/>
            <person name="Cabello-Hurtado F."/>
            <person name="Capella-Gutierrez S."/>
            <person name="Charrier B."/>
            <person name="Cladiere L."/>
            <person name="Cock J.M."/>
            <person name="Coelho S.M."/>
            <person name="Colleoni C."/>
            <person name="Czjzek M."/>
            <person name="Da Silva C."/>
            <person name="Delage L."/>
            <person name="Denoeud F."/>
            <person name="Deschamps P."/>
            <person name="Dittami S.M."/>
            <person name="Gabaldon T."/>
            <person name="Gachon C.M."/>
            <person name="Groisillier A."/>
            <person name="Herve C."/>
            <person name="Jabbari K."/>
            <person name="Katinka M."/>
            <person name="Kloareg B."/>
            <person name="Kowalczyk N."/>
            <person name="Labadie K."/>
            <person name="Leblanc C."/>
            <person name="Lopez P.J."/>
            <person name="McLachlan D.H."/>
            <person name="Meslet-Cladiere L."/>
            <person name="Moustafa A."/>
            <person name="Nehr Z."/>
            <person name="Nyvall Collen P."/>
            <person name="Panaud O."/>
            <person name="Partensky F."/>
            <person name="Poulain J."/>
            <person name="Rensing S.A."/>
            <person name="Rousvoal S."/>
            <person name="Samson G."/>
            <person name="Symeonidi A."/>
            <person name="Weissenbach J."/>
            <person name="Zambounis A."/>
            <person name="Wincker P."/>
            <person name="Boyen C."/>
        </authorList>
    </citation>
    <scope>NUCLEOTIDE SEQUENCE [LARGE SCALE GENOMIC DNA]</scope>
    <source>
        <strain evidence="2">cv. Stackhouse</strain>
    </source>
</reference>
<dbReference type="AlphaFoldDB" id="R7QGD6"/>
<accession>R7QGD6</accession>
<proteinExistence type="predicted"/>
<dbReference type="KEGG" id="ccp:CHC_T00005110001"/>
<dbReference type="EMBL" id="HG001818">
    <property type="protein sequence ID" value="CDF37149.1"/>
    <property type="molecule type" value="Genomic_DNA"/>
</dbReference>
<dbReference type="Gramene" id="CDF37149">
    <property type="protein sequence ID" value="CDF37149"/>
    <property type="gene ID" value="CHC_T00005110001"/>
</dbReference>
<protein>
    <submittedName>
        <fullName evidence="1">Uncharacterized protein</fullName>
    </submittedName>
</protein>
<dbReference type="GeneID" id="17324673"/>
<dbReference type="RefSeq" id="XP_005716968.1">
    <property type="nucleotide sequence ID" value="XM_005716911.1"/>
</dbReference>
<evidence type="ECO:0000313" key="1">
    <source>
        <dbReference type="EMBL" id="CDF37149.1"/>
    </source>
</evidence>
<gene>
    <name evidence="1" type="ORF">CHC_T00005110001</name>
</gene>
<dbReference type="Proteomes" id="UP000012073">
    <property type="component" value="Unassembled WGS sequence"/>
</dbReference>
<organism evidence="1 2">
    <name type="scientific">Chondrus crispus</name>
    <name type="common">Carrageen Irish moss</name>
    <name type="synonym">Polymorpha crispa</name>
    <dbReference type="NCBI Taxonomy" id="2769"/>
    <lineage>
        <taxon>Eukaryota</taxon>
        <taxon>Rhodophyta</taxon>
        <taxon>Florideophyceae</taxon>
        <taxon>Rhodymeniophycidae</taxon>
        <taxon>Gigartinales</taxon>
        <taxon>Gigartinaceae</taxon>
        <taxon>Chondrus</taxon>
    </lineage>
</organism>
<name>R7QGD6_CHOCR</name>